<evidence type="ECO:0000313" key="6">
    <source>
        <dbReference type="Proteomes" id="UP001157418"/>
    </source>
</evidence>
<dbReference type="InterPro" id="IPR000504">
    <property type="entry name" value="RRM_dom"/>
</dbReference>
<dbReference type="PANTHER" id="PTHR48027">
    <property type="entry name" value="HETEROGENEOUS NUCLEAR RIBONUCLEOPROTEIN 87F-RELATED"/>
    <property type="match status" value="1"/>
</dbReference>
<gene>
    <name evidence="5" type="ORF">LVIROSA_LOCUS9751</name>
</gene>
<dbReference type="InterPro" id="IPR012677">
    <property type="entry name" value="Nucleotide-bd_a/b_plait_sf"/>
</dbReference>
<name>A0AAU9M9J1_9ASTR</name>
<comment type="caution">
    <text evidence="5">The sequence shown here is derived from an EMBL/GenBank/DDBJ whole genome shotgun (WGS) entry which is preliminary data.</text>
</comment>
<reference evidence="5 6" key="1">
    <citation type="submission" date="2022-01" db="EMBL/GenBank/DDBJ databases">
        <authorList>
            <person name="Xiong W."/>
            <person name="Schranz E."/>
        </authorList>
    </citation>
    <scope>NUCLEOTIDE SEQUENCE [LARGE SCALE GENOMIC DNA]</scope>
</reference>
<evidence type="ECO:0000256" key="1">
    <source>
        <dbReference type="ARBA" id="ARBA00022884"/>
    </source>
</evidence>
<feature type="region of interest" description="Disordered" evidence="3">
    <location>
        <begin position="209"/>
        <end position="262"/>
    </location>
</feature>
<dbReference type="Proteomes" id="UP001157418">
    <property type="component" value="Unassembled WGS sequence"/>
</dbReference>
<dbReference type="SMART" id="SM00360">
    <property type="entry name" value="RRM"/>
    <property type="match status" value="1"/>
</dbReference>
<keyword evidence="1 2" id="KW-0694">RNA-binding</keyword>
<dbReference type="Gene3D" id="3.30.70.330">
    <property type="match status" value="1"/>
</dbReference>
<dbReference type="FunFam" id="3.30.70.330:FF:000631">
    <property type="entry name" value="Glycine-rich RNA-binding protein 3, mitochondrial"/>
    <property type="match status" value="1"/>
</dbReference>
<evidence type="ECO:0000256" key="3">
    <source>
        <dbReference type="SAM" id="MobiDB-lite"/>
    </source>
</evidence>
<organism evidence="5 6">
    <name type="scientific">Lactuca virosa</name>
    <dbReference type="NCBI Taxonomy" id="75947"/>
    <lineage>
        <taxon>Eukaryota</taxon>
        <taxon>Viridiplantae</taxon>
        <taxon>Streptophyta</taxon>
        <taxon>Embryophyta</taxon>
        <taxon>Tracheophyta</taxon>
        <taxon>Spermatophyta</taxon>
        <taxon>Magnoliopsida</taxon>
        <taxon>eudicotyledons</taxon>
        <taxon>Gunneridae</taxon>
        <taxon>Pentapetalae</taxon>
        <taxon>asterids</taxon>
        <taxon>campanulids</taxon>
        <taxon>Asterales</taxon>
        <taxon>Asteraceae</taxon>
        <taxon>Cichorioideae</taxon>
        <taxon>Cichorieae</taxon>
        <taxon>Lactucinae</taxon>
        <taxon>Lactuca</taxon>
    </lineage>
</organism>
<dbReference type="InterPro" id="IPR048289">
    <property type="entry name" value="RRM2_NsCP33-like"/>
</dbReference>
<dbReference type="GO" id="GO:0003723">
    <property type="term" value="F:RNA binding"/>
    <property type="evidence" value="ECO:0007669"/>
    <property type="project" value="UniProtKB-UniRule"/>
</dbReference>
<dbReference type="Pfam" id="PF00076">
    <property type="entry name" value="RRM_1"/>
    <property type="match status" value="1"/>
</dbReference>
<dbReference type="SUPFAM" id="SSF54928">
    <property type="entry name" value="RNA-binding domain, RBD"/>
    <property type="match status" value="1"/>
</dbReference>
<dbReference type="PROSITE" id="PS50102">
    <property type="entry name" value="RRM"/>
    <property type="match status" value="1"/>
</dbReference>
<evidence type="ECO:0000313" key="5">
    <source>
        <dbReference type="EMBL" id="CAH1422417.1"/>
    </source>
</evidence>
<dbReference type="EMBL" id="CAKMRJ010001112">
    <property type="protein sequence ID" value="CAH1422417.1"/>
    <property type="molecule type" value="Genomic_DNA"/>
</dbReference>
<evidence type="ECO:0000256" key="2">
    <source>
        <dbReference type="PROSITE-ProRule" id="PRU00176"/>
    </source>
</evidence>
<feature type="domain" description="RRM" evidence="4">
    <location>
        <begin position="76"/>
        <end position="154"/>
    </location>
</feature>
<accession>A0AAU9M9J1</accession>
<dbReference type="CDD" id="cd21608">
    <property type="entry name" value="RRM2_NsCP33_like"/>
    <property type="match status" value="1"/>
</dbReference>
<dbReference type="InterPro" id="IPR035979">
    <property type="entry name" value="RBD_domain_sf"/>
</dbReference>
<dbReference type="AlphaFoldDB" id="A0AAU9M9J1"/>
<sequence length="262" mass="26257">MVQTFSTSIDGPSSRVLFINALSERSAFPRLQDTTMAFFNRASSILRQAAASKHINPQMSAATPSIFQMIRCMSSSKVFVGGLAWATDDQSLKEAFSPYGEVHEARVIMDRETGRSRGFGFVTFGDTEAASAAVQAMDQRELHGRMVRVNYANDRPQGGGGFRGGGGYGGGGGGYGGGGGGYGGGGYGGGGGGGYGGSSYGSGGDGGYGGGNVGGGFGGESQQAAGGGDAYGSGGYGGGANDGPVEGGYGNNDEPDDFAKRA</sequence>
<feature type="compositionally biased region" description="Gly residues" evidence="3">
    <location>
        <begin position="209"/>
        <end position="250"/>
    </location>
</feature>
<evidence type="ECO:0000259" key="4">
    <source>
        <dbReference type="PROSITE" id="PS50102"/>
    </source>
</evidence>
<protein>
    <recommendedName>
        <fullName evidence="4">RRM domain-containing protein</fullName>
    </recommendedName>
</protein>
<dbReference type="InterPro" id="IPR052462">
    <property type="entry name" value="SLIRP/GR-RBP-like"/>
</dbReference>
<keyword evidence="6" id="KW-1185">Reference proteome</keyword>
<proteinExistence type="predicted"/>